<comment type="caution">
    <text evidence="1">The sequence shown here is derived from an EMBL/GenBank/DDBJ whole genome shotgun (WGS) entry which is preliminary data.</text>
</comment>
<name>A0AAP0J4V9_9MAGN</name>
<evidence type="ECO:0000313" key="1">
    <source>
        <dbReference type="EMBL" id="KAK9127641.1"/>
    </source>
</evidence>
<protein>
    <submittedName>
        <fullName evidence="1">Uncharacterized protein</fullName>
    </submittedName>
</protein>
<organism evidence="1 2">
    <name type="scientific">Stephania yunnanensis</name>
    <dbReference type="NCBI Taxonomy" id="152371"/>
    <lineage>
        <taxon>Eukaryota</taxon>
        <taxon>Viridiplantae</taxon>
        <taxon>Streptophyta</taxon>
        <taxon>Embryophyta</taxon>
        <taxon>Tracheophyta</taxon>
        <taxon>Spermatophyta</taxon>
        <taxon>Magnoliopsida</taxon>
        <taxon>Ranunculales</taxon>
        <taxon>Menispermaceae</taxon>
        <taxon>Menispermoideae</taxon>
        <taxon>Cissampelideae</taxon>
        <taxon>Stephania</taxon>
    </lineage>
</organism>
<keyword evidence="2" id="KW-1185">Reference proteome</keyword>
<evidence type="ECO:0000313" key="2">
    <source>
        <dbReference type="Proteomes" id="UP001420932"/>
    </source>
</evidence>
<sequence>MAGIVNIGFARALLGFSRNMPKGKCHLYMLHLFSHEKGGALHVIVWVALPIS</sequence>
<proteinExistence type="predicted"/>
<reference evidence="1 2" key="1">
    <citation type="submission" date="2024-01" db="EMBL/GenBank/DDBJ databases">
        <title>Genome assemblies of Stephania.</title>
        <authorList>
            <person name="Yang L."/>
        </authorList>
    </citation>
    <scope>NUCLEOTIDE SEQUENCE [LARGE SCALE GENOMIC DNA]</scope>
    <source>
        <strain evidence="1">YNDBR</strain>
        <tissue evidence="1">Leaf</tissue>
    </source>
</reference>
<dbReference type="EMBL" id="JBBNAF010000007">
    <property type="protein sequence ID" value="KAK9127641.1"/>
    <property type="molecule type" value="Genomic_DNA"/>
</dbReference>
<dbReference type="Proteomes" id="UP001420932">
    <property type="component" value="Unassembled WGS sequence"/>
</dbReference>
<accession>A0AAP0J4V9</accession>
<gene>
    <name evidence="1" type="ORF">Syun_016438</name>
</gene>
<dbReference type="AlphaFoldDB" id="A0AAP0J4V9"/>